<evidence type="ECO:0000313" key="2">
    <source>
        <dbReference type="EMBL" id="OQD61456.1"/>
    </source>
</evidence>
<dbReference type="EMBL" id="MDYM01000016">
    <property type="protein sequence ID" value="OQD61456.1"/>
    <property type="molecule type" value="Genomic_DNA"/>
</dbReference>
<evidence type="ECO:0000259" key="1">
    <source>
        <dbReference type="Pfam" id="PF00583"/>
    </source>
</evidence>
<protein>
    <recommendedName>
        <fullName evidence="1">N-acetyltransferase domain-containing protein</fullName>
    </recommendedName>
</protein>
<keyword evidence="3" id="KW-1185">Reference proteome</keyword>
<reference evidence="3" key="1">
    <citation type="journal article" date="2017" name="Nat. Microbiol.">
        <title>Global analysis of biosynthetic gene clusters reveals vast potential of secondary metabolite production in Penicillium species.</title>
        <authorList>
            <person name="Nielsen J.C."/>
            <person name="Grijseels S."/>
            <person name="Prigent S."/>
            <person name="Ji B."/>
            <person name="Dainat J."/>
            <person name="Nielsen K.F."/>
            <person name="Frisvad J.C."/>
            <person name="Workman M."/>
            <person name="Nielsen J."/>
        </authorList>
    </citation>
    <scope>NUCLEOTIDE SEQUENCE [LARGE SCALE GENOMIC DNA]</scope>
    <source>
        <strain evidence="3">IBT 4502</strain>
    </source>
</reference>
<dbReference type="InterPro" id="IPR016181">
    <property type="entry name" value="Acyl_CoA_acyltransferase"/>
</dbReference>
<dbReference type="OrthoDB" id="2744543at2759"/>
<comment type="caution">
    <text evidence="2">The sequence shown here is derived from an EMBL/GenBank/DDBJ whole genome shotgun (WGS) entry which is preliminary data.</text>
</comment>
<sequence>MFIRQATSADIHEISSVAVAAYINDPQDAYQYPKRASFPAVYLRTKSSIIKDSLEDPTAVPVVAVLEQGDNGWAGKFTIIGYCIWYREHQDEEEFQTPGNQPLIQRIKSRFFNSTIIDLIGDWMNPILDSSHSREMAGVCSDPNSRRFDEGYQRPRNYYGILDLAVDPGFQRQGAARCLMKWGMERAGKENLPIYLSATPAGLPLYKCLSFRTVGKWRWHAKQDSEWDIMQWDYSS</sequence>
<dbReference type="InterPro" id="IPR052523">
    <property type="entry name" value="Trichothecene_AcTrans"/>
</dbReference>
<feature type="domain" description="N-acetyltransferase" evidence="1">
    <location>
        <begin position="153"/>
        <end position="207"/>
    </location>
</feature>
<dbReference type="PANTHER" id="PTHR42791:SF2">
    <property type="entry name" value="N-ACETYLTRANSFERASE DOMAIN-CONTAINING PROTEIN"/>
    <property type="match status" value="1"/>
</dbReference>
<dbReference type="GO" id="GO:0016747">
    <property type="term" value="F:acyltransferase activity, transferring groups other than amino-acyl groups"/>
    <property type="evidence" value="ECO:0007669"/>
    <property type="project" value="InterPro"/>
</dbReference>
<dbReference type="STRING" id="60169.A0A1V6NAH7"/>
<dbReference type="InterPro" id="IPR000182">
    <property type="entry name" value="GNAT_dom"/>
</dbReference>
<organism evidence="2 3">
    <name type="scientific">Penicillium polonicum</name>
    <dbReference type="NCBI Taxonomy" id="60169"/>
    <lineage>
        <taxon>Eukaryota</taxon>
        <taxon>Fungi</taxon>
        <taxon>Dikarya</taxon>
        <taxon>Ascomycota</taxon>
        <taxon>Pezizomycotina</taxon>
        <taxon>Eurotiomycetes</taxon>
        <taxon>Eurotiomycetidae</taxon>
        <taxon>Eurotiales</taxon>
        <taxon>Aspergillaceae</taxon>
        <taxon>Penicillium</taxon>
    </lineage>
</organism>
<dbReference type="Proteomes" id="UP000191408">
    <property type="component" value="Unassembled WGS sequence"/>
</dbReference>
<dbReference type="SUPFAM" id="SSF55729">
    <property type="entry name" value="Acyl-CoA N-acyltransferases (Nat)"/>
    <property type="match status" value="1"/>
</dbReference>
<dbReference type="PANTHER" id="PTHR42791">
    <property type="entry name" value="GNAT FAMILY ACETYLTRANSFERASE"/>
    <property type="match status" value="1"/>
</dbReference>
<evidence type="ECO:0000313" key="3">
    <source>
        <dbReference type="Proteomes" id="UP000191408"/>
    </source>
</evidence>
<proteinExistence type="predicted"/>
<dbReference type="Gene3D" id="3.40.630.30">
    <property type="match status" value="1"/>
</dbReference>
<dbReference type="AlphaFoldDB" id="A0A1V6NAH7"/>
<dbReference type="Pfam" id="PF00583">
    <property type="entry name" value="Acetyltransf_1"/>
    <property type="match status" value="1"/>
</dbReference>
<gene>
    <name evidence="2" type="ORF">PENPOL_c016G10018</name>
</gene>
<accession>A0A1V6NAH7</accession>
<dbReference type="CDD" id="cd04301">
    <property type="entry name" value="NAT_SF"/>
    <property type="match status" value="1"/>
</dbReference>
<name>A0A1V6NAH7_PENPO</name>